<keyword evidence="9" id="KW-1185">Reference proteome</keyword>
<dbReference type="PANTHER" id="PTHR24422">
    <property type="entry name" value="CHEMOTAXIS PROTEIN METHYLTRANSFERASE"/>
    <property type="match status" value="1"/>
</dbReference>
<dbReference type="Gene3D" id="1.10.155.10">
    <property type="entry name" value="Chemotaxis receptor methyltransferase CheR, N-terminal domain"/>
    <property type="match status" value="1"/>
</dbReference>
<organism evidence="8 9">
    <name type="scientific">Pseudomonas thivervalensis</name>
    <dbReference type="NCBI Taxonomy" id="86265"/>
    <lineage>
        <taxon>Bacteria</taxon>
        <taxon>Pseudomonadati</taxon>
        <taxon>Pseudomonadota</taxon>
        <taxon>Gammaproteobacteria</taxon>
        <taxon>Pseudomonadales</taxon>
        <taxon>Pseudomonadaceae</taxon>
        <taxon>Pseudomonas</taxon>
    </lineage>
</organism>
<keyword evidence="3 5" id="KW-0808">Transferase</keyword>
<feature type="binding site" evidence="6">
    <location>
        <position position="74"/>
    </location>
    <ligand>
        <name>S-adenosyl-L-methionine</name>
        <dbReference type="ChEBI" id="CHEBI:59789"/>
    </ligand>
</feature>
<keyword evidence="4 5" id="KW-0949">S-adenosyl-L-methionine</keyword>
<feature type="binding site" evidence="6">
    <location>
        <position position="114"/>
    </location>
    <ligand>
        <name>S-adenosyl-L-methionine</name>
        <dbReference type="ChEBI" id="CHEBI:59789"/>
    </ligand>
</feature>
<dbReference type="InterPro" id="IPR022641">
    <property type="entry name" value="CheR_N"/>
</dbReference>
<dbReference type="InterPro" id="IPR050903">
    <property type="entry name" value="Bact_Chemotaxis_MeTrfase"/>
</dbReference>
<feature type="binding site" evidence="6">
    <location>
        <begin position="195"/>
        <end position="196"/>
    </location>
    <ligand>
        <name>S-adenosyl-L-methionine</name>
        <dbReference type="ChEBI" id="CHEBI:59789"/>
    </ligand>
</feature>
<dbReference type="PRINTS" id="PR00996">
    <property type="entry name" value="CHERMTFRASE"/>
</dbReference>
<gene>
    <name evidence="8" type="ORF">CEQ51_08325</name>
</gene>
<dbReference type="InterPro" id="IPR000780">
    <property type="entry name" value="CheR_MeTrfase"/>
</dbReference>
<dbReference type="AlphaFoldDB" id="A0A2Z4Z9I4"/>
<evidence type="ECO:0000259" key="7">
    <source>
        <dbReference type="PROSITE" id="PS50123"/>
    </source>
</evidence>
<dbReference type="InterPro" id="IPR026024">
    <property type="entry name" value="Chemotaxis_MeTrfase_CheR"/>
</dbReference>
<evidence type="ECO:0000256" key="3">
    <source>
        <dbReference type="ARBA" id="ARBA00022679"/>
    </source>
</evidence>
<dbReference type="Proteomes" id="UP000251666">
    <property type="component" value="Chromosome"/>
</dbReference>
<evidence type="ECO:0000256" key="6">
    <source>
        <dbReference type="PIRSR" id="PIRSR000410-1"/>
    </source>
</evidence>
<name>A0A2Z4Z9I4_9PSED</name>
<dbReference type="RefSeq" id="WP_208666874.1">
    <property type="nucleotide sequence ID" value="NZ_CP022201.1"/>
</dbReference>
<sequence length="268" mass="30669">MNNLALSDKEFRLYRDMIFEVAGISMSDAKKSLVSGRLAKRIRQHNLSNYGDYFRLLMHDPAEQQIAVDLLTTNETYFFREPKHFVFLRERILPELEDRSPLRVWSGACSTGEEPYSIAMTLAEALGNRPWELLASDLSTRVLEKARGGLYRMNDAEDIPRPLLVKYCFRGVGENAGALLIAPALRNRMSFQQINLNAPLPQLGAFEVIFLRNVMIYFDLETKRQVMRRLLPMLRPGGYFIVSHSESLNGVCDELKVVAPSIYRKPHA</sequence>
<dbReference type="GO" id="GO:0032259">
    <property type="term" value="P:methylation"/>
    <property type="evidence" value="ECO:0007669"/>
    <property type="project" value="UniProtKB-KW"/>
</dbReference>
<feature type="binding site" evidence="6">
    <location>
        <position position="137"/>
    </location>
    <ligand>
        <name>S-adenosyl-L-methionine</name>
        <dbReference type="ChEBI" id="CHEBI:59789"/>
    </ligand>
</feature>
<dbReference type="PIRSF" id="PIRSF000410">
    <property type="entry name" value="CheR"/>
    <property type="match status" value="1"/>
</dbReference>
<feature type="binding site" evidence="6">
    <location>
        <position position="80"/>
    </location>
    <ligand>
        <name>S-adenosyl-L-methionine</name>
        <dbReference type="ChEBI" id="CHEBI:59789"/>
    </ligand>
</feature>
<dbReference type="SUPFAM" id="SSF47757">
    <property type="entry name" value="Chemotaxis receptor methyltransferase CheR, N-terminal domain"/>
    <property type="match status" value="1"/>
</dbReference>
<comment type="function">
    <text evidence="5">Methylation of the membrane-bound methyl-accepting chemotaxis proteins (MCP) to form gamma-glutamyl methyl ester residues in MCP.</text>
</comment>
<dbReference type="Pfam" id="PF01739">
    <property type="entry name" value="CheR"/>
    <property type="match status" value="1"/>
</dbReference>
<evidence type="ECO:0000256" key="2">
    <source>
        <dbReference type="ARBA" id="ARBA00022603"/>
    </source>
</evidence>
<dbReference type="EMBL" id="CP022202">
    <property type="protein sequence ID" value="AXA60076.1"/>
    <property type="molecule type" value="Genomic_DNA"/>
</dbReference>
<feature type="binding site" evidence="6">
    <location>
        <position position="76"/>
    </location>
    <ligand>
        <name>S-adenosyl-L-methionine</name>
        <dbReference type="ChEBI" id="CHEBI:59789"/>
    </ligand>
</feature>
<dbReference type="Gene3D" id="3.40.50.150">
    <property type="entry name" value="Vaccinia Virus protein VP39"/>
    <property type="match status" value="1"/>
</dbReference>
<accession>A0A2Z4Z9I4</accession>
<dbReference type="GO" id="GO:0008983">
    <property type="term" value="F:protein-glutamate O-methyltransferase activity"/>
    <property type="evidence" value="ECO:0007669"/>
    <property type="project" value="UniProtKB-EC"/>
</dbReference>
<dbReference type="SUPFAM" id="SSF53335">
    <property type="entry name" value="S-adenosyl-L-methionine-dependent methyltransferases"/>
    <property type="match status" value="1"/>
</dbReference>
<protein>
    <recommendedName>
        <fullName evidence="5">Chemotaxis protein methyltransferase</fullName>
        <ecNumber evidence="5">2.1.1.80</ecNumber>
    </recommendedName>
</protein>
<comment type="catalytic activity">
    <reaction evidence="1 5">
        <text>L-glutamyl-[protein] + S-adenosyl-L-methionine = [protein]-L-glutamate 5-O-methyl ester + S-adenosyl-L-homocysteine</text>
        <dbReference type="Rhea" id="RHEA:24452"/>
        <dbReference type="Rhea" id="RHEA-COMP:10208"/>
        <dbReference type="Rhea" id="RHEA-COMP:10311"/>
        <dbReference type="ChEBI" id="CHEBI:29973"/>
        <dbReference type="ChEBI" id="CHEBI:57856"/>
        <dbReference type="ChEBI" id="CHEBI:59789"/>
        <dbReference type="ChEBI" id="CHEBI:82795"/>
        <dbReference type="EC" id="2.1.1.80"/>
    </reaction>
</comment>
<dbReference type="PANTHER" id="PTHR24422:SF26">
    <property type="entry name" value="CHEMOTAXIS PROTEIN METHYLTRANSFERASE"/>
    <property type="match status" value="1"/>
</dbReference>
<dbReference type="SMART" id="SM00138">
    <property type="entry name" value="MeTrc"/>
    <property type="match status" value="1"/>
</dbReference>
<dbReference type="KEGG" id="pthv:CE140_08485"/>
<evidence type="ECO:0000256" key="4">
    <source>
        <dbReference type="ARBA" id="ARBA00022691"/>
    </source>
</evidence>
<evidence type="ECO:0000256" key="5">
    <source>
        <dbReference type="PIRNR" id="PIRNR000410"/>
    </source>
</evidence>
<proteinExistence type="predicted"/>
<evidence type="ECO:0000256" key="1">
    <source>
        <dbReference type="ARBA" id="ARBA00001541"/>
    </source>
</evidence>
<feature type="domain" description="CheR-type methyltransferase" evidence="7">
    <location>
        <begin position="1"/>
        <end position="268"/>
    </location>
</feature>
<dbReference type="InterPro" id="IPR029063">
    <property type="entry name" value="SAM-dependent_MTases_sf"/>
</dbReference>
<feature type="binding site" evidence="6">
    <location>
        <begin position="212"/>
        <end position="213"/>
    </location>
    <ligand>
        <name>S-adenosyl-L-methionine</name>
        <dbReference type="ChEBI" id="CHEBI:59789"/>
    </ligand>
</feature>
<reference evidence="9" key="1">
    <citation type="journal article" date="2021" name="Front. Microbiol.">
        <title>Genomic Analysis of the 1-Aminocyclopropane-1-Carboxylate Deaminase-Producing Pseudomonas thivervalensis SC5 Reveals Its Multifaceted Roles in Soil and in Beneficial Interactions With Plants.</title>
        <authorList>
            <person name="Nascimento F.X."/>
            <person name="Uron P."/>
            <person name="Glick B.R."/>
            <person name="Giachini A."/>
            <person name="Rossi M.J."/>
        </authorList>
    </citation>
    <scope>NUCLEOTIDE SEQUENCE [LARGE SCALE GENOMIC DNA]</scope>
    <source>
        <strain evidence="9">PLM3</strain>
    </source>
</reference>
<dbReference type="InterPro" id="IPR036804">
    <property type="entry name" value="CheR_N_sf"/>
</dbReference>
<keyword evidence="2 5" id="KW-0489">Methyltransferase</keyword>
<evidence type="ECO:0000313" key="8">
    <source>
        <dbReference type="EMBL" id="AXA60076.1"/>
    </source>
</evidence>
<evidence type="ECO:0000313" key="9">
    <source>
        <dbReference type="Proteomes" id="UP000251666"/>
    </source>
</evidence>
<dbReference type="InterPro" id="IPR022642">
    <property type="entry name" value="CheR_C"/>
</dbReference>
<dbReference type="Pfam" id="PF03705">
    <property type="entry name" value="CheR_N"/>
    <property type="match status" value="1"/>
</dbReference>
<dbReference type="EC" id="2.1.1.80" evidence="5"/>
<dbReference type="PROSITE" id="PS50123">
    <property type="entry name" value="CHER"/>
    <property type="match status" value="1"/>
</dbReference>